<accession>A0A5J6PXE2</accession>
<dbReference type="AlphaFoldDB" id="A0A5J6PXE2"/>
<feature type="compositionally biased region" description="Low complexity" evidence="1">
    <location>
        <begin position="146"/>
        <end position="156"/>
    </location>
</feature>
<dbReference type="Proteomes" id="UP000325713">
    <property type="component" value="Chromosome"/>
</dbReference>
<reference evidence="3 4" key="1">
    <citation type="submission" date="2018-08" db="EMBL/GenBank/DDBJ databases">
        <title>Neisseria zalophi ATCC BAA-2455 complete genome.</title>
        <authorList>
            <person name="Veseli I.A."/>
            <person name="Buttler R."/>
            <person name="Mascarenhas dos Santos A.C."/>
            <person name="Pombert J.-F."/>
        </authorList>
    </citation>
    <scope>NUCLEOTIDE SEQUENCE [LARGE SCALE GENOMIC DNA]</scope>
    <source>
        <strain evidence="3 4">ATCC BAA-2455</strain>
    </source>
</reference>
<feature type="compositionally biased region" description="Polar residues" evidence="1">
    <location>
        <begin position="217"/>
        <end position="228"/>
    </location>
</feature>
<organism evidence="3 4">
    <name type="scientific">Neisseria zalophi</name>
    <dbReference type="NCBI Taxonomy" id="640030"/>
    <lineage>
        <taxon>Bacteria</taxon>
        <taxon>Pseudomonadati</taxon>
        <taxon>Pseudomonadota</taxon>
        <taxon>Betaproteobacteria</taxon>
        <taxon>Neisseriales</taxon>
        <taxon>Neisseriaceae</taxon>
        <taxon>Neisseria</taxon>
    </lineage>
</organism>
<dbReference type="KEGG" id="nzl:D0T92_10665"/>
<feature type="region of interest" description="Disordered" evidence="1">
    <location>
        <begin position="113"/>
        <end position="228"/>
    </location>
</feature>
<keyword evidence="2" id="KW-1133">Transmembrane helix</keyword>
<feature type="compositionally biased region" description="Polar residues" evidence="1">
    <location>
        <begin position="175"/>
        <end position="184"/>
    </location>
</feature>
<feature type="transmembrane region" description="Helical" evidence="2">
    <location>
        <begin position="21"/>
        <end position="41"/>
    </location>
</feature>
<proteinExistence type="predicted"/>
<sequence>MKTNRPTESSKQRFLLKPKHLLAALFAIAVVAVGGVVIGIMHTSTQTQVEEESLPSNAASQVEVWAPQGTSVSDSVVTEVVSSETIDEEKVVQASEPEGINHESTEAKVVNKEVEKPAVRHSQRRRVVEEAQKVGNSAVKSESEQEQTTTQRQVAETPRRGNTNSSVGSARPTRSEPSPSQNRARTPVAETPSTPQAPQERPAAKAPQTSPPKPVGSNESGPITDNLF</sequence>
<keyword evidence="4" id="KW-1185">Reference proteome</keyword>
<keyword evidence="2" id="KW-0812">Transmembrane</keyword>
<protein>
    <submittedName>
        <fullName evidence="3">Uncharacterized protein</fullName>
    </submittedName>
</protein>
<evidence type="ECO:0000313" key="4">
    <source>
        <dbReference type="Proteomes" id="UP000325713"/>
    </source>
</evidence>
<name>A0A5J6PXE2_9NEIS</name>
<evidence type="ECO:0000256" key="1">
    <source>
        <dbReference type="SAM" id="MobiDB-lite"/>
    </source>
</evidence>
<gene>
    <name evidence="3" type="ORF">D0T92_10665</name>
</gene>
<keyword evidence="2" id="KW-0472">Membrane</keyword>
<dbReference type="RefSeq" id="WP_151052693.1">
    <property type="nucleotide sequence ID" value="NZ_CP031700.1"/>
</dbReference>
<evidence type="ECO:0000256" key="2">
    <source>
        <dbReference type="SAM" id="Phobius"/>
    </source>
</evidence>
<evidence type="ECO:0000313" key="3">
    <source>
        <dbReference type="EMBL" id="QEY26944.1"/>
    </source>
</evidence>
<dbReference type="EMBL" id="CP031700">
    <property type="protein sequence ID" value="QEY26944.1"/>
    <property type="molecule type" value="Genomic_DNA"/>
</dbReference>